<feature type="transmembrane region" description="Helical" evidence="14">
    <location>
        <begin position="6"/>
        <end position="24"/>
    </location>
</feature>
<dbReference type="SUPFAM" id="SSF56519">
    <property type="entry name" value="Penicillin binding protein dimerisation domain"/>
    <property type="match status" value="1"/>
</dbReference>
<reference evidence="18" key="1">
    <citation type="journal article" date="2019" name="Int. J. Syst. Evol. Microbiol.">
        <title>The Global Catalogue of Microorganisms (GCM) 10K type strain sequencing project: providing services to taxonomists for standard genome sequencing and annotation.</title>
        <authorList>
            <consortium name="The Broad Institute Genomics Platform"/>
            <consortium name="The Broad Institute Genome Sequencing Center for Infectious Disease"/>
            <person name="Wu L."/>
            <person name="Ma J."/>
        </authorList>
    </citation>
    <scope>NUCLEOTIDE SEQUENCE [LARGE SCALE GENOMIC DNA]</scope>
    <source>
        <strain evidence="18">CCUG 61485</strain>
    </source>
</reference>
<dbReference type="InterPro" id="IPR012338">
    <property type="entry name" value="Beta-lactam/transpept-like"/>
</dbReference>
<evidence type="ECO:0000256" key="11">
    <source>
        <dbReference type="ARBA" id="ARBA00022989"/>
    </source>
</evidence>
<dbReference type="Gene3D" id="3.40.710.10">
    <property type="entry name" value="DD-peptidase/beta-lactamase superfamily"/>
    <property type="match status" value="1"/>
</dbReference>
<dbReference type="RefSeq" id="WP_377177676.1">
    <property type="nucleotide sequence ID" value="NZ_JBHTMY010000003.1"/>
</dbReference>
<evidence type="ECO:0000259" key="16">
    <source>
        <dbReference type="Pfam" id="PF03717"/>
    </source>
</evidence>
<evidence type="ECO:0000256" key="13">
    <source>
        <dbReference type="ARBA" id="ARBA00023316"/>
    </source>
</evidence>
<dbReference type="PANTHER" id="PTHR30627:SF2">
    <property type="entry name" value="PEPTIDOGLYCAN D,D-TRANSPEPTIDASE MRDA"/>
    <property type="match status" value="1"/>
</dbReference>
<keyword evidence="5 17" id="KW-0121">Carboxypeptidase</keyword>
<dbReference type="PANTHER" id="PTHR30627">
    <property type="entry name" value="PEPTIDOGLYCAN D,D-TRANSPEPTIDASE"/>
    <property type="match status" value="1"/>
</dbReference>
<keyword evidence="3" id="KW-1003">Cell membrane</keyword>
<accession>A0ABW3Y0U7</accession>
<dbReference type="Pfam" id="PF00905">
    <property type="entry name" value="Transpeptidase"/>
    <property type="match status" value="1"/>
</dbReference>
<evidence type="ECO:0000256" key="14">
    <source>
        <dbReference type="SAM" id="Phobius"/>
    </source>
</evidence>
<organism evidence="17 18">
    <name type="scientific">Namhaeicola litoreus</name>
    <dbReference type="NCBI Taxonomy" id="1052145"/>
    <lineage>
        <taxon>Bacteria</taxon>
        <taxon>Pseudomonadati</taxon>
        <taxon>Bacteroidota</taxon>
        <taxon>Flavobacteriia</taxon>
        <taxon>Flavobacteriales</taxon>
        <taxon>Flavobacteriaceae</taxon>
        <taxon>Namhaeicola</taxon>
    </lineage>
</organism>
<keyword evidence="8 17" id="KW-0378">Hydrolase</keyword>
<dbReference type="InterPro" id="IPR005311">
    <property type="entry name" value="PBP_dimer"/>
</dbReference>
<dbReference type="Pfam" id="PF03717">
    <property type="entry name" value="PBP_dimer"/>
    <property type="match status" value="1"/>
</dbReference>
<protein>
    <submittedName>
        <fullName evidence="17">Penicillin-binding protein 2</fullName>
        <ecNumber evidence="17">3.4.16.4</ecNumber>
    </submittedName>
</protein>
<feature type="domain" description="Penicillin-binding protein dimerisation" evidence="16">
    <location>
        <begin position="48"/>
        <end position="211"/>
    </location>
</feature>
<evidence type="ECO:0000256" key="9">
    <source>
        <dbReference type="ARBA" id="ARBA00022960"/>
    </source>
</evidence>
<evidence type="ECO:0000256" key="10">
    <source>
        <dbReference type="ARBA" id="ARBA00022984"/>
    </source>
</evidence>
<evidence type="ECO:0000256" key="7">
    <source>
        <dbReference type="ARBA" id="ARBA00022692"/>
    </source>
</evidence>
<dbReference type="InterPro" id="IPR001460">
    <property type="entry name" value="PCN-bd_Tpept"/>
</dbReference>
<name>A0ABW3Y0U7_9FLAO</name>
<gene>
    <name evidence="17" type="primary">mrdA</name>
    <name evidence="17" type="ORF">ACFQ39_07545</name>
</gene>
<keyword evidence="13" id="KW-0961">Cell wall biogenesis/degradation</keyword>
<evidence type="ECO:0000256" key="5">
    <source>
        <dbReference type="ARBA" id="ARBA00022645"/>
    </source>
</evidence>
<dbReference type="InterPro" id="IPR036138">
    <property type="entry name" value="PBP_dimer_sf"/>
</dbReference>
<evidence type="ECO:0000256" key="12">
    <source>
        <dbReference type="ARBA" id="ARBA00023136"/>
    </source>
</evidence>
<evidence type="ECO:0000256" key="2">
    <source>
        <dbReference type="ARBA" id="ARBA00004236"/>
    </source>
</evidence>
<keyword evidence="18" id="KW-1185">Reference proteome</keyword>
<dbReference type="SUPFAM" id="SSF56601">
    <property type="entry name" value="beta-lactamase/transpeptidase-like"/>
    <property type="match status" value="1"/>
</dbReference>
<dbReference type="InterPro" id="IPR017790">
    <property type="entry name" value="Penicillin-binding_protein_2"/>
</dbReference>
<keyword evidence="12 14" id="KW-0472">Membrane</keyword>
<evidence type="ECO:0000313" key="17">
    <source>
        <dbReference type="EMBL" id="MFD1315467.1"/>
    </source>
</evidence>
<dbReference type="Gene3D" id="3.90.1310.10">
    <property type="entry name" value="Penicillin-binding protein 2a (Domain 2)"/>
    <property type="match status" value="1"/>
</dbReference>
<keyword evidence="9" id="KW-0133">Cell shape</keyword>
<keyword evidence="10" id="KW-0573">Peptidoglycan synthesis</keyword>
<proteinExistence type="predicted"/>
<evidence type="ECO:0000256" key="3">
    <source>
        <dbReference type="ARBA" id="ARBA00022475"/>
    </source>
</evidence>
<keyword evidence="4" id="KW-0997">Cell inner membrane</keyword>
<dbReference type="NCBIfam" id="TIGR03423">
    <property type="entry name" value="pbp2_mrdA"/>
    <property type="match status" value="1"/>
</dbReference>
<comment type="caution">
    <text evidence="17">The sequence shown here is derived from an EMBL/GenBank/DDBJ whole genome shotgun (WGS) entry which is preliminary data.</text>
</comment>
<dbReference type="Proteomes" id="UP001597201">
    <property type="component" value="Unassembled WGS sequence"/>
</dbReference>
<evidence type="ECO:0000313" key="18">
    <source>
        <dbReference type="Proteomes" id="UP001597201"/>
    </source>
</evidence>
<dbReference type="GO" id="GO:0009002">
    <property type="term" value="F:serine-type D-Ala-D-Ala carboxypeptidase activity"/>
    <property type="evidence" value="ECO:0007669"/>
    <property type="project" value="UniProtKB-EC"/>
</dbReference>
<dbReference type="InterPro" id="IPR050515">
    <property type="entry name" value="Beta-lactam/transpept"/>
</dbReference>
<evidence type="ECO:0000256" key="1">
    <source>
        <dbReference type="ARBA" id="ARBA00004167"/>
    </source>
</evidence>
<evidence type="ECO:0000256" key="6">
    <source>
        <dbReference type="ARBA" id="ARBA00022670"/>
    </source>
</evidence>
<comment type="subcellular location">
    <subcellularLocation>
        <location evidence="2">Cell membrane</location>
    </subcellularLocation>
    <subcellularLocation>
        <location evidence="1">Membrane</location>
        <topology evidence="1">Single-pass membrane protein</topology>
    </subcellularLocation>
</comment>
<keyword evidence="11 14" id="KW-1133">Transmembrane helix</keyword>
<sequence>MPRSFLVYVLILFVGIAYVGRLYFLQIHDDSYRQSPLNNSAVTVKYVYPNRGFIYDRNGVLLVANKSSYDVMIVPKDVKPLDTVGFCEMLKIDKEEFIKRFHKAKNYSPRIPSVFVPQVSKEDYAYLQEKMYKFKGFYIQKRFIREYPIQTAPNVFGYLSEVNESILKNRPYYQLGELIGYQGIEKEYEELLRGKKGVQYVQKNRFNNEIGAYKNGIYDTLPVPGQDLTLSLDIALQSYVDKLMQNKRGGVVAIEPSSGEILTLATYPTYNPDMLVGRERSKNTVRLFNDTISKPMLDRSLQAQYPPGSPFKILNGLIGLQENVITEETAFYCHHGYRYGSSGFMGCHCGMSGYPIRLNTGVFKSCNAYFANVYRKIIEKYDNPAEGMDVWSKHVQSFGLGNYLGYDLPSGQKGLVPDGAFYDRYYPNGRWRSVTTISNAIGQGEILTTPIQLANMTAAIANRGYFYSPHLLKKIGDSTKTIPKFTKRNYTTIKPEYFEPVIEGMFNVFEMGTARASRIEGIEICGKTGTAENFSRVGGKRVQFTDHSIFIAFAPKDDPKIAIAVFVENGYWGARWAAPIASLMIEKYLTGEVKRAALEKRIMEGSLEEEYQKQLQIENYVAEKK</sequence>
<feature type="domain" description="Penicillin-binding protein transpeptidase" evidence="15">
    <location>
        <begin position="249"/>
        <end position="582"/>
    </location>
</feature>
<evidence type="ECO:0000259" key="15">
    <source>
        <dbReference type="Pfam" id="PF00905"/>
    </source>
</evidence>
<keyword evidence="7 14" id="KW-0812">Transmembrane</keyword>
<evidence type="ECO:0000256" key="8">
    <source>
        <dbReference type="ARBA" id="ARBA00022801"/>
    </source>
</evidence>
<dbReference type="EMBL" id="JBHTMY010000003">
    <property type="protein sequence ID" value="MFD1315467.1"/>
    <property type="molecule type" value="Genomic_DNA"/>
</dbReference>
<dbReference type="Gene3D" id="3.30.1390.30">
    <property type="entry name" value="Penicillin-binding protein 2a, domain 3"/>
    <property type="match status" value="1"/>
</dbReference>
<evidence type="ECO:0000256" key="4">
    <source>
        <dbReference type="ARBA" id="ARBA00022519"/>
    </source>
</evidence>
<keyword evidence="6" id="KW-0645">Protease</keyword>
<dbReference type="EC" id="3.4.16.4" evidence="17"/>